<dbReference type="EMBL" id="MHNI01000003">
    <property type="protein sequence ID" value="OGZ43759.1"/>
    <property type="molecule type" value="Genomic_DNA"/>
</dbReference>
<comment type="caution">
    <text evidence="6">The sequence shown here is derived from an EMBL/GenBank/DDBJ whole genome shotgun (WGS) entry which is preliminary data.</text>
</comment>
<evidence type="ECO:0000256" key="2">
    <source>
        <dbReference type="ARBA" id="ARBA00022694"/>
    </source>
</evidence>
<dbReference type="Proteomes" id="UP000176700">
    <property type="component" value="Unassembled WGS sequence"/>
</dbReference>
<dbReference type="InterPro" id="IPR036820">
    <property type="entry name" value="Archease_dom_sf"/>
</dbReference>
<evidence type="ECO:0000256" key="1">
    <source>
        <dbReference type="ARBA" id="ARBA00007963"/>
    </source>
</evidence>
<evidence type="ECO:0000313" key="7">
    <source>
        <dbReference type="Proteomes" id="UP000176700"/>
    </source>
</evidence>
<dbReference type="AlphaFoldDB" id="A0A1G2G0C0"/>
<comment type="similarity">
    <text evidence="1">Belongs to the archease family.</text>
</comment>
<dbReference type="Pfam" id="PF01951">
    <property type="entry name" value="Archease"/>
    <property type="match status" value="1"/>
</dbReference>
<dbReference type="InterPro" id="IPR002804">
    <property type="entry name" value="Archease"/>
</dbReference>
<dbReference type="PANTHER" id="PTHR12682:SF11">
    <property type="entry name" value="PROTEIN ARCHEASE"/>
    <property type="match status" value="1"/>
</dbReference>
<accession>A0A1G2G0C0</accession>
<gene>
    <name evidence="6" type="ORF">A2W41_04700</name>
</gene>
<keyword evidence="2" id="KW-0819">tRNA processing</keyword>
<sequence length="135" mass="15104">MSYEILKHTADIRLHVTANSYKYLLSEALAGVCNTLKEHVDKSSPEIVRNAIVESADRTALLVDFLNEALALAHINKEVYIGVIFTHFSDTALRAQLTGRGVSGFDRDIKAVTYHEAEVLQNEEGKWEVTLVFDI</sequence>
<evidence type="ECO:0000259" key="5">
    <source>
        <dbReference type="Pfam" id="PF01951"/>
    </source>
</evidence>
<dbReference type="Gene3D" id="3.55.10.10">
    <property type="entry name" value="Archease domain"/>
    <property type="match status" value="1"/>
</dbReference>
<name>A0A1G2G0C0_9BACT</name>
<evidence type="ECO:0000256" key="4">
    <source>
        <dbReference type="ARBA" id="ARBA00022837"/>
    </source>
</evidence>
<proteinExistence type="inferred from homology"/>
<evidence type="ECO:0000256" key="3">
    <source>
        <dbReference type="ARBA" id="ARBA00022723"/>
    </source>
</evidence>
<evidence type="ECO:0000313" key="6">
    <source>
        <dbReference type="EMBL" id="OGZ43759.1"/>
    </source>
</evidence>
<dbReference type="SUPFAM" id="SSF69819">
    <property type="entry name" value="MTH1598-like"/>
    <property type="match status" value="1"/>
</dbReference>
<dbReference type="InterPro" id="IPR023572">
    <property type="entry name" value="Archease_dom"/>
</dbReference>
<dbReference type="PANTHER" id="PTHR12682">
    <property type="entry name" value="ARCHEASE"/>
    <property type="match status" value="1"/>
</dbReference>
<dbReference type="GO" id="GO:0008033">
    <property type="term" value="P:tRNA processing"/>
    <property type="evidence" value="ECO:0007669"/>
    <property type="project" value="UniProtKB-KW"/>
</dbReference>
<protein>
    <recommendedName>
        <fullName evidence="5">Archease domain-containing protein</fullName>
    </recommendedName>
</protein>
<keyword evidence="3" id="KW-0479">Metal-binding</keyword>
<keyword evidence="4" id="KW-0106">Calcium</keyword>
<reference evidence="6 7" key="1">
    <citation type="journal article" date="2016" name="Nat. Commun.">
        <title>Thousands of microbial genomes shed light on interconnected biogeochemical processes in an aquifer system.</title>
        <authorList>
            <person name="Anantharaman K."/>
            <person name="Brown C.T."/>
            <person name="Hug L.A."/>
            <person name="Sharon I."/>
            <person name="Castelle C.J."/>
            <person name="Probst A.J."/>
            <person name="Thomas B.C."/>
            <person name="Singh A."/>
            <person name="Wilkins M.J."/>
            <person name="Karaoz U."/>
            <person name="Brodie E.L."/>
            <person name="Williams K.H."/>
            <person name="Hubbard S.S."/>
            <person name="Banfield J.F."/>
        </authorList>
    </citation>
    <scope>NUCLEOTIDE SEQUENCE [LARGE SCALE GENOMIC DNA]</scope>
</reference>
<organism evidence="6 7">
    <name type="scientific">Candidatus Ryanbacteria bacterium RIFCSPHIGHO2_01_45_13</name>
    <dbReference type="NCBI Taxonomy" id="1802112"/>
    <lineage>
        <taxon>Bacteria</taxon>
        <taxon>Candidatus Ryaniibacteriota</taxon>
    </lineage>
</organism>
<dbReference type="GO" id="GO:0046872">
    <property type="term" value="F:metal ion binding"/>
    <property type="evidence" value="ECO:0007669"/>
    <property type="project" value="UniProtKB-KW"/>
</dbReference>
<feature type="domain" description="Archease" evidence="5">
    <location>
        <begin position="3"/>
        <end position="135"/>
    </location>
</feature>